<proteinExistence type="predicted"/>
<dbReference type="EMBL" id="UGQB01000004">
    <property type="protein sequence ID" value="STZ07744.1"/>
    <property type="molecule type" value="Genomic_DNA"/>
</dbReference>
<keyword evidence="3" id="KW-1185">Reference proteome</keyword>
<dbReference type="Proteomes" id="UP000254065">
    <property type="component" value="Unassembled WGS sequence"/>
</dbReference>
<organism evidence="2 3">
    <name type="scientific">Moraxella caprae</name>
    <dbReference type="NCBI Taxonomy" id="90240"/>
    <lineage>
        <taxon>Bacteria</taxon>
        <taxon>Pseudomonadati</taxon>
        <taxon>Pseudomonadota</taxon>
        <taxon>Gammaproteobacteria</taxon>
        <taxon>Moraxellales</taxon>
        <taxon>Moraxellaceae</taxon>
        <taxon>Moraxella</taxon>
    </lineage>
</organism>
<keyword evidence="1" id="KW-0472">Membrane</keyword>
<dbReference type="RefSeq" id="WP_029103416.1">
    <property type="nucleotide sequence ID" value="NZ_UGQB01000004.1"/>
</dbReference>
<reference evidence="2 3" key="1">
    <citation type="submission" date="2018-06" db="EMBL/GenBank/DDBJ databases">
        <authorList>
            <consortium name="Pathogen Informatics"/>
            <person name="Doyle S."/>
        </authorList>
    </citation>
    <scope>NUCLEOTIDE SEQUENCE [LARGE SCALE GENOMIC DNA]</scope>
    <source>
        <strain evidence="2 3">NCTC12877</strain>
    </source>
</reference>
<protein>
    <submittedName>
        <fullName evidence="2">Uncharacterized protein</fullName>
    </submittedName>
</protein>
<accession>A0A378QXP8</accession>
<dbReference type="OrthoDB" id="9899356at2"/>
<dbReference type="STRING" id="1122244.GCA_000426885_02000"/>
<keyword evidence="1" id="KW-1133">Transmembrane helix</keyword>
<keyword evidence="1" id="KW-0812">Transmembrane</keyword>
<evidence type="ECO:0000313" key="2">
    <source>
        <dbReference type="EMBL" id="STZ07744.1"/>
    </source>
</evidence>
<evidence type="ECO:0000313" key="3">
    <source>
        <dbReference type="Proteomes" id="UP000254065"/>
    </source>
</evidence>
<name>A0A378QXP8_9GAMM</name>
<gene>
    <name evidence="2" type="ORF">NCTC12877_00722</name>
</gene>
<dbReference type="AlphaFoldDB" id="A0A378QXP8"/>
<evidence type="ECO:0000256" key="1">
    <source>
        <dbReference type="SAM" id="Phobius"/>
    </source>
</evidence>
<feature type="transmembrane region" description="Helical" evidence="1">
    <location>
        <begin position="149"/>
        <end position="168"/>
    </location>
</feature>
<sequence length="176" mass="20142">MSAIKRKILFFFVFLPIPIILSIKPITNVVQGAKHIPINLPDGLSYNVNNKKVARVYVRDNHGRAYSAKCGEFVGTENALCSDKKNFGYDFTGHGVSIVSFTDRKNNNINDVIILRGKFVNQTTQEIIYVSTPKSDIDRVKKHFERKSGYVDLFLIFIIFFIYIDLIFSKDKEQAK</sequence>